<dbReference type="Gene3D" id="3.40.50.300">
    <property type="entry name" value="P-loop containing nucleotide triphosphate hydrolases"/>
    <property type="match status" value="1"/>
</dbReference>
<dbReference type="Pfam" id="PF00685">
    <property type="entry name" value="Sulfotransfer_1"/>
    <property type="match status" value="1"/>
</dbReference>
<dbReference type="Proteomes" id="UP000271974">
    <property type="component" value="Unassembled WGS sequence"/>
</dbReference>
<accession>A0A3S0ZTX4</accession>
<keyword evidence="3" id="KW-1185">Reference proteome</keyword>
<dbReference type="InterPro" id="IPR027417">
    <property type="entry name" value="P-loop_NTPase"/>
</dbReference>
<dbReference type="GO" id="GO:0006044">
    <property type="term" value="P:N-acetylglucosamine metabolic process"/>
    <property type="evidence" value="ECO:0007669"/>
    <property type="project" value="TreeGrafter"/>
</dbReference>
<feature type="non-terminal residue" evidence="2">
    <location>
        <position position="1"/>
    </location>
</feature>
<dbReference type="EMBL" id="RQTK01000134">
    <property type="protein sequence ID" value="RUS86589.1"/>
    <property type="molecule type" value="Genomic_DNA"/>
</dbReference>
<dbReference type="PANTHER" id="PTHR10704">
    <property type="entry name" value="CARBOHYDRATE SULFOTRANSFERASE"/>
    <property type="match status" value="1"/>
</dbReference>
<dbReference type="OrthoDB" id="6410525at2759"/>
<dbReference type="InterPro" id="IPR051135">
    <property type="entry name" value="Gal/GlcNAc/GalNAc_ST"/>
</dbReference>
<dbReference type="AlphaFoldDB" id="A0A3S0ZTX4"/>
<evidence type="ECO:0000259" key="1">
    <source>
        <dbReference type="Pfam" id="PF00685"/>
    </source>
</evidence>
<dbReference type="PANTHER" id="PTHR10704:SF44">
    <property type="entry name" value="LD35051P-RELATED"/>
    <property type="match status" value="1"/>
</dbReference>
<protein>
    <recommendedName>
        <fullName evidence="1">Sulfotransferase domain-containing protein</fullName>
    </recommendedName>
</protein>
<comment type="caution">
    <text evidence="2">The sequence shown here is derived from an EMBL/GenBank/DDBJ whole genome shotgun (WGS) entry which is preliminary data.</text>
</comment>
<evidence type="ECO:0000313" key="3">
    <source>
        <dbReference type="Proteomes" id="UP000271974"/>
    </source>
</evidence>
<dbReference type="SUPFAM" id="SSF52540">
    <property type="entry name" value="P-loop containing nucleoside triphosphate hydrolases"/>
    <property type="match status" value="1"/>
</dbReference>
<reference evidence="2 3" key="1">
    <citation type="submission" date="2019-01" db="EMBL/GenBank/DDBJ databases">
        <title>A draft genome assembly of the solar-powered sea slug Elysia chlorotica.</title>
        <authorList>
            <person name="Cai H."/>
            <person name="Li Q."/>
            <person name="Fang X."/>
            <person name="Li J."/>
            <person name="Curtis N.E."/>
            <person name="Altenburger A."/>
            <person name="Shibata T."/>
            <person name="Feng M."/>
            <person name="Maeda T."/>
            <person name="Schwartz J.A."/>
            <person name="Shigenobu S."/>
            <person name="Lundholm N."/>
            <person name="Nishiyama T."/>
            <person name="Yang H."/>
            <person name="Hasebe M."/>
            <person name="Li S."/>
            <person name="Pierce S.K."/>
            <person name="Wang J."/>
        </authorList>
    </citation>
    <scope>NUCLEOTIDE SEQUENCE [LARGE SCALE GENOMIC DNA]</scope>
    <source>
        <strain evidence="2">EC2010</strain>
        <tissue evidence="2">Whole organism of an adult</tissue>
    </source>
</reference>
<dbReference type="InterPro" id="IPR000863">
    <property type="entry name" value="Sulfotransferase_dom"/>
</dbReference>
<proteinExistence type="predicted"/>
<organism evidence="2 3">
    <name type="scientific">Elysia chlorotica</name>
    <name type="common">Eastern emerald elysia</name>
    <name type="synonym">Sea slug</name>
    <dbReference type="NCBI Taxonomy" id="188477"/>
    <lineage>
        <taxon>Eukaryota</taxon>
        <taxon>Metazoa</taxon>
        <taxon>Spiralia</taxon>
        <taxon>Lophotrochozoa</taxon>
        <taxon>Mollusca</taxon>
        <taxon>Gastropoda</taxon>
        <taxon>Heterobranchia</taxon>
        <taxon>Euthyneura</taxon>
        <taxon>Panpulmonata</taxon>
        <taxon>Sacoglossa</taxon>
        <taxon>Placobranchoidea</taxon>
        <taxon>Plakobranchidae</taxon>
        <taxon>Elysia</taxon>
    </lineage>
</organism>
<feature type="domain" description="Sulfotransferase" evidence="1">
    <location>
        <begin position="9"/>
        <end position="101"/>
    </location>
</feature>
<gene>
    <name evidence="2" type="ORF">EGW08_005670</name>
</gene>
<sequence length="127" mass="14659">DVEAVIKLKEKYPDRVHLTRFERIATHPIVSTKQIYEFIGLDFTESIAKFVYQKTHSNKAGSGYSTDRADALEACYKWRKSISYEHAKAFDNFCGESFQKLGYLPSGSLKNLRNLNNTLLFNTDYFS</sequence>
<dbReference type="GO" id="GO:0001517">
    <property type="term" value="F:N-acetylglucosamine 6-O-sulfotransferase activity"/>
    <property type="evidence" value="ECO:0007669"/>
    <property type="project" value="TreeGrafter"/>
</dbReference>
<dbReference type="GO" id="GO:0006790">
    <property type="term" value="P:sulfur compound metabolic process"/>
    <property type="evidence" value="ECO:0007669"/>
    <property type="project" value="TreeGrafter"/>
</dbReference>
<evidence type="ECO:0000313" key="2">
    <source>
        <dbReference type="EMBL" id="RUS86589.1"/>
    </source>
</evidence>
<name>A0A3S0ZTX4_ELYCH</name>